<feature type="region of interest" description="Disordered" evidence="1">
    <location>
        <begin position="1"/>
        <end position="128"/>
    </location>
</feature>
<accession>A0AAD9IWU1</accession>
<evidence type="ECO:0000313" key="3">
    <source>
        <dbReference type="Proteomes" id="UP001208570"/>
    </source>
</evidence>
<comment type="caution">
    <text evidence="2">The sequence shown here is derived from an EMBL/GenBank/DDBJ whole genome shotgun (WGS) entry which is preliminary data.</text>
</comment>
<dbReference type="EMBL" id="JAODUP010001000">
    <property type="protein sequence ID" value="KAK2142071.1"/>
    <property type="molecule type" value="Genomic_DNA"/>
</dbReference>
<protein>
    <submittedName>
        <fullName evidence="2">Uncharacterized protein</fullName>
    </submittedName>
</protein>
<name>A0AAD9IWU1_9ANNE</name>
<feature type="compositionally biased region" description="Basic residues" evidence="1">
    <location>
        <begin position="79"/>
        <end position="94"/>
    </location>
</feature>
<feature type="compositionally biased region" description="Polar residues" evidence="1">
    <location>
        <begin position="66"/>
        <end position="76"/>
    </location>
</feature>
<dbReference type="Proteomes" id="UP001208570">
    <property type="component" value="Unassembled WGS sequence"/>
</dbReference>
<keyword evidence="3" id="KW-1185">Reference proteome</keyword>
<evidence type="ECO:0000256" key="1">
    <source>
        <dbReference type="SAM" id="MobiDB-lite"/>
    </source>
</evidence>
<organism evidence="2 3">
    <name type="scientific">Paralvinella palmiformis</name>
    <dbReference type="NCBI Taxonomy" id="53620"/>
    <lineage>
        <taxon>Eukaryota</taxon>
        <taxon>Metazoa</taxon>
        <taxon>Spiralia</taxon>
        <taxon>Lophotrochozoa</taxon>
        <taxon>Annelida</taxon>
        <taxon>Polychaeta</taxon>
        <taxon>Sedentaria</taxon>
        <taxon>Canalipalpata</taxon>
        <taxon>Terebellida</taxon>
        <taxon>Terebelliformia</taxon>
        <taxon>Alvinellidae</taxon>
        <taxon>Paralvinella</taxon>
    </lineage>
</organism>
<dbReference type="AlphaFoldDB" id="A0AAD9IWU1"/>
<gene>
    <name evidence="2" type="ORF">LSH36_1000g00036</name>
</gene>
<proteinExistence type="predicted"/>
<feature type="compositionally biased region" description="Basic and acidic residues" evidence="1">
    <location>
        <begin position="100"/>
        <end position="110"/>
    </location>
</feature>
<sequence length="128" mass="13892">MDEATSSDIIIIADVHVPDPESGRQGGAPDDLQRREAGSPGSDRPKRELDTIDEDEIHGIVIQDQAPISSNVSSGSGERRKKKRPLFKKKKRPKTPPSEPKSHDGSDVKSRSGSVAKPSRVKVSGHCY</sequence>
<feature type="compositionally biased region" description="Basic and acidic residues" evidence="1">
    <location>
        <begin position="31"/>
        <end position="50"/>
    </location>
</feature>
<reference evidence="2" key="1">
    <citation type="journal article" date="2023" name="Mol. Biol. Evol.">
        <title>Third-Generation Sequencing Reveals the Adaptive Role of the Epigenome in Three Deep-Sea Polychaetes.</title>
        <authorList>
            <person name="Perez M."/>
            <person name="Aroh O."/>
            <person name="Sun Y."/>
            <person name="Lan Y."/>
            <person name="Juniper S.K."/>
            <person name="Young C.R."/>
            <person name="Angers B."/>
            <person name="Qian P.Y."/>
        </authorList>
    </citation>
    <scope>NUCLEOTIDE SEQUENCE</scope>
    <source>
        <strain evidence="2">P08H-3</strain>
    </source>
</reference>
<evidence type="ECO:0000313" key="2">
    <source>
        <dbReference type="EMBL" id="KAK2142071.1"/>
    </source>
</evidence>